<name>A0ABN7VDY1_GIGMA</name>
<comment type="caution">
    <text evidence="1">The sequence shown here is derived from an EMBL/GenBank/DDBJ whole genome shotgun (WGS) entry which is preliminary data.</text>
</comment>
<reference evidence="1 2" key="1">
    <citation type="submission" date="2021-06" db="EMBL/GenBank/DDBJ databases">
        <authorList>
            <person name="Kallberg Y."/>
            <person name="Tangrot J."/>
            <person name="Rosling A."/>
        </authorList>
    </citation>
    <scope>NUCLEOTIDE SEQUENCE [LARGE SCALE GENOMIC DNA]</scope>
    <source>
        <strain evidence="1 2">120-4 pot B 10/14</strain>
    </source>
</reference>
<keyword evidence="2" id="KW-1185">Reference proteome</keyword>
<gene>
    <name evidence="1" type="ORF">GMARGA_LOCUS17371</name>
</gene>
<sequence>MNKPDGYLQGGQELYYRECHTPLPANQHFSDRSYKDYDQPQQVWSSDLIPINKYRALLLITNEKPPSSIQQMQRFSPLIQQIQGSPSSNQQIQGSPLPNQQIQGWLKDWYFTKEYQRSFNQYTISRSIVFLTKLFTTVLNITKFSN</sequence>
<organism evidence="1 2">
    <name type="scientific">Gigaspora margarita</name>
    <dbReference type="NCBI Taxonomy" id="4874"/>
    <lineage>
        <taxon>Eukaryota</taxon>
        <taxon>Fungi</taxon>
        <taxon>Fungi incertae sedis</taxon>
        <taxon>Mucoromycota</taxon>
        <taxon>Glomeromycotina</taxon>
        <taxon>Glomeromycetes</taxon>
        <taxon>Diversisporales</taxon>
        <taxon>Gigasporaceae</taxon>
        <taxon>Gigaspora</taxon>
    </lineage>
</organism>
<dbReference type="EMBL" id="CAJVQB010013129">
    <property type="protein sequence ID" value="CAG8760106.1"/>
    <property type="molecule type" value="Genomic_DNA"/>
</dbReference>
<dbReference type="Proteomes" id="UP000789901">
    <property type="component" value="Unassembled WGS sequence"/>
</dbReference>
<evidence type="ECO:0000313" key="1">
    <source>
        <dbReference type="EMBL" id="CAG8760106.1"/>
    </source>
</evidence>
<proteinExistence type="predicted"/>
<protein>
    <submittedName>
        <fullName evidence="1">33170_t:CDS:1</fullName>
    </submittedName>
</protein>
<accession>A0ABN7VDY1</accession>
<evidence type="ECO:0000313" key="2">
    <source>
        <dbReference type="Proteomes" id="UP000789901"/>
    </source>
</evidence>